<comment type="caution">
    <text evidence="4">The sequence shown here is derived from an EMBL/GenBank/DDBJ whole genome shotgun (WGS) entry which is preliminary data.</text>
</comment>
<feature type="domain" description="Pleckstrin homology" evidence="3">
    <location>
        <begin position="549"/>
        <end position="692"/>
    </location>
</feature>
<feature type="compositionally biased region" description="Polar residues" evidence="2">
    <location>
        <begin position="1005"/>
        <end position="1017"/>
    </location>
</feature>
<dbReference type="PANTHER" id="PTHR12752">
    <property type="entry name" value="PHOSPHOINOSITOL 3-PHOSPHATE-BINDING PROTEIN"/>
    <property type="match status" value="1"/>
</dbReference>
<keyword evidence="5" id="KW-1185">Reference proteome</keyword>
<dbReference type="PANTHER" id="PTHR12752:SF9">
    <property type="entry name" value="KRAMER, ISOFORM I"/>
    <property type="match status" value="1"/>
</dbReference>
<dbReference type="Proteomes" id="UP001519460">
    <property type="component" value="Unassembled WGS sequence"/>
</dbReference>
<feature type="region of interest" description="Disordered" evidence="2">
    <location>
        <begin position="299"/>
        <end position="363"/>
    </location>
</feature>
<gene>
    <name evidence="4" type="ORF">BaRGS_00032776</name>
</gene>
<dbReference type="InterPro" id="IPR057971">
    <property type="entry name" value="PKHA4-7_TBCA"/>
</dbReference>
<feature type="coiled-coil region" evidence="1">
    <location>
        <begin position="529"/>
        <end position="573"/>
    </location>
</feature>
<evidence type="ECO:0000313" key="5">
    <source>
        <dbReference type="Proteomes" id="UP001519460"/>
    </source>
</evidence>
<feature type="compositionally biased region" description="Basic and acidic residues" evidence="2">
    <location>
        <begin position="335"/>
        <end position="363"/>
    </location>
</feature>
<evidence type="ECO:0000313" key="4">
    <source>
        <dbReference type="EMBL" id="KAK7475957.1"/>
    </source>
</evidence>
<organism evidence="4 5">
    <name type="scientific">Batillaria attramentaria</name>
    <dbReference type="NCBI Taxonomy" id="370345"/>
    <lineage>
        <taxon>Eukaryota</taxon>
        <taxon>Metazoa</taxon>
        <taxon>Spiralia</taxon>
        <taxon>Lophotrochozoa</taxon>
        <taxon>Mollusca</taxon>
        <taxon>Gastropoda</taxon>
        <taxon>Caenogastropoda</taxon>
        <taxon>Sorbeoconcha</taxon>
        <taxon>Cerithioidea</taxon>
        <taxon>Batillariidae</taxon>
        <taxon>Batillaria</taxon>
    </lineage>
</organism>
<name>A0ABD0JLV1_9CAEN</name>
<proteinExistence type="predicted"/>
<evidence type="ECO:0000259" key="3">
    <source>
        <dbReference type="Pfam" id="PF25541"/>
    </source>
</evidence>
<feature type="compositionally biased region" description="Polar residues" evidence="2">
    <location>
        <begin position="843"/>
        <end position="854"/>
    </location>
</feature>
<feature type="region of interest" description="Disordered" evidence="2">
    <location>
        <begin position="135"/>
        <end position="166"/>
    </location>
</feature>
<feature type="region of interest" description="Disordered" evidence="2">
    <location>
        <begin position="1000"/>
        <end position="1055"/>
    </location>
</feature>
<feature type="compositionally biased region" description="Polar residues" evidence="2">
    <location>
        <begin position="231"/>
        <end position="241"/>
    </location>
</feature>
<feature type="region of interest" description="Disordered" evidence="2">
    <location>
        <begin position="1071"/>
        <end position="1095"/>
    </location>
</feature>
<evidence type="ECO:0000256" key="1">
    <source>
        <dbReference type="SAM" id="Coils"/>
    </source>
</evidence>
<dbReference type="AlphaFoldDB" id="A0ABD0JLV1"/>
<feature type="compositionally biased region" description="Basic and acidic residues" evidence="2">
    <location>
        <begin position="246"/>
        <end position="257"/>
    </location>
</feature>
<dbReference type="Pfam" id="PF25541">
    <property type="entry name" value="TBCA_PH"/>
    <property type="match status" value="1"/>
</dbReference>
<feature type="coiled-coil region" evidence="1">
    <location>
        <begin position="605"/>
        <end position="702"/>
    </location>
</feature>
<keyword evidence="1" id="KW-0175">Coiled coil</keyword>
<feature type="compositionally biased region" description="Basic and acidic residues" evidence="2">
    <location>
        <begin position="808"/>
        <end position="834"/>
    </location>
</feature>
<reference evidence="4 5" key="1">
    <citation type="journal article" date="2023" name="Sci. Data">
        <title>Genome assembly of the Korean intertidal mud-creeper Batillaria attramentaria.</title>
        <authorList>
            <person name="Patra A.K."/>
            <person name="Ho P.T."/>
            <person name="Jun S."/>
            <person name="Lee S.J."/>
            <person name="Kim Y."/>
            <person name="Won Y.J."/>
        </authorList>
    </citation>
    <scope>NUCLEOTIDE SEQUENCE [LARGE SCALE GENOMIC DNA]</scope>
    <source>
        <strain evidence="4">Wonlab-2016</strain>
    </source>
</reference>
<feature type="region of interest" description="Disordered" evidence="2">
    <location>
        <begin position="194"/>
        <end position="270"/>
    </location>
</feature>
<protein>
    <recommendedName>
        <fullName evidence="3">Pleckstrin homology domain-containing protein</fullName>
    </recommendedName>
</protein>
<evidence type="ECO:0000256" key="2">
    <source>
        <dbReference type="SAM" id="MobiDB-lite"/>
    </source>
</evidence>
<feature type="region of interest" description="Disordered" evidence="2">
    <location>
        <begin position="802"/>
        <end position="916"/>
    </location>
</feature>
<sequence>MAKLGEGYCYAFFPESGDTDETYLPAARGQGRRSGSQELFNSGTQNHEYLNQSLSRDRVGYADGLLGGSRVEDGDISHNTTLSPCGSYHHIDLDIDQLYRRGSAFRPPSSTSGSVRGDSNFHSLPRSYKFRSRFDPGKGGFAEQSFGSGSGGMGGAGDRDGSGHTQDAQWEWYKNNVLKTPPKRQEENQVNFSAMDSDGFQPAKPPRSASYLTSQWQSPDFNEIRSETARKQTTPARTRSSAYKYHPRDSSEVDHRQHSGRHKDTRAKYDQQYPSLLQDRYLQSWPNQDQIKISRQLDVPTPSSLSSHPFFVPEDQPVSPPPVIRMEATPQHGSHQRDGDEKGARAKSKARGDKRPIQTVREEPDMPDNEVLETRLKKKQYPLNGVRLRMSISAGDLIGKTHDELVLLLIQLRRNQSALEKARDFYREVLGKRRPAEREYRRQRHDSVGRLDRSVEEEHQSFVDTRSHLEEIEKKLEVYRPLINLVDNMVTMGSLYGGDNLMLATQYRKHLLRPDQYQPPRKMLEFSRKHQEEQVVANIEADVRKLTAAEVDLEEKIDRLNQLERLLQEQSFKVSSFREDKELLEKALLGIIRQQKECRDSPHELRRLIQQQASVEKELSRVTQDLAEASKALEETTVENNKIEHEVALLRTKVHGDLKRSKSAPSLATDNANAKVKMERELARVQNMLQGLSQQGEKLSNAMSTIRRSSSGTQLAAAFDDAEKARKAGTYMQTDIDSGEQVDLAQQIPMQSPTSPDGVGISDGRPVISHQRQESTHGGSGLSDADSSREWDIGEADDNTKRFYGLLPREKPERQTVRDVKRQSEQRRERKRDEEGQEVALKVSSTDSDTSTFIHTRYPSYASSQSSGLDLSARDPSAPLYENLPRSGSMPALNNDSSTGARRSSLSLMAPKPFTPYQDKTAKPFKSELALNSSQPAGAPGFDEQTGRSFPPAKPYASELTLNSSGNYSQPGTRFPGVQHEPIAAGQVGLVTARPLRIGPPTDVSGYQPSYSRTAQPFSRDATGYSQSSPHLNAYEPTPIAPPSFDYHSQPSPGRDIQSGLYDVKKSPKGRYMTVSSSQPTRLEPDTFKSPTLRSSAGDLISNARVDDVPDVVKSSLTNVDKIDQIDVDTIDRECLFLPEKVVIPERYDAEADAEHLTEAQRLERQEKAERIKRLLTNQSVLSMSQPDVNHVPPSQLHSQVLREKQERAQLLTLGQELARQVTQQSKKAAAERRKTWSGGQFADIKKQYEAELAANPDRFASGSRTMRQANVVL</sequence>
<feature type="region of interest" description="Disordered" evidence="2">
    <location>
        <begin position="770"/>
        <end position="790"/>
    </location>
</feature>
<dbReference type="EMBL" id="JACVVK020000389">
    <property type="protein sequence ID" value="KAK7475957.1"/>
    <property type="molecule type" value="Genomic_DNA"/>
</dbReference>
<feature type="compositionally biased region" description="Polar residues" evidence="2">
    <location>
        <begin position="210"/>
        <end position="220"/>
    </location>
</feature>
<feature type="compositionally biased region" description="Polar residues" evidence="2">
    <location>
        <begin position="892"/>
        <end position="907"/>
    </location>
</feature>
<accession>A0ABD0JLV1</accession>